<sequence length="48" mass="5415">MSKLSVAIHSYRSEKTCFRSKFIVTGANMESNGIPHGYNNHHCNYRAG</sequence>
<reference evidence="1 2" key="1">
    <citation type="submission" date="2017-11" db="EMBL/GenBank/DDBJ databases">
        <title>Escherichia coli CV839-15 Genome sequencing and assembly.</title>
        <authorList>
            <person name="Li Z."/>
            <person name="Song N."/>
            <person name="Li W."/>
            <person name="Philip H.R."/>
            <person name="Bu Z."/>
            <person name="Siguo L."/>
        </authorList>
    </citation>
    <scope>NUCLEOTIDE SEQUENCE [LARGE SCALE GENOMIC DNA]</scope>
    <source>
        <strain evidence="1 2">CV839-15</strain>
        <plasmid evidence="2">Plasmid pcv839-15-p2</plasmid>
    </source>
</reference>
<evidence type="ECO:0000313" key="1">
    <source>
        <dbReference type="EMBL" id="ATZ30222.1"/>
    </source>
</evidence>
<geneLocation type="plasmid" evidence="2">
    <name>pcv839-15-p2</name>
</geneLocation>
<organism evidence="1 2">
    <name type="scientific">Escherichia coli</name>
    <dbReference type="NCBI Taxonomy" id="562"/>
    <lineage>
        <taxon>Bacteria</taxon>
        <taxon>Pseudomonadati</taxon>
        <taxon>Pseudomonadota</taxon>
        <taxon>Gammaproteobacteria</taxon>
        <taxon>Enterobacterales</taxon>
        <taxon>Enterobacteriaceae</taxon>
        <taxon>Escherichia</taxon>
    </lineage>
</organism>
<name>A0A2H4TL02_ECOLX</name>
<dbReference type="AlphaFoldDB" id="A0A2H4TL02"/>
<accession>A0A2H4TL02</accession>
<dbReference type="Proteomes" id="UP000236551">
    <property type="component" value="Plasmid pCV839-15-p2"/>
</dbReference>
<gene>
    <name evidence="1" type="ORF">CV83915_2p0219</name>
</gene>
<keyword evidence="1" id="KW-0614">Plasmid</keyword>
<evidence type="ECO:0000313" key="2">
    <source>
        <dbReference type="Proteomes" id="UP000236551"/>
    </source>
</evidence>
<dbReference type="EMBL" id="CP024976">
    <property type="protein sequence ID" value="ATZ30222.1"/>
    <property type="molecule type" value="Genomic_DNA"/>
</dbReference>
<proteinExistence type="predicted"/>
<protein>
    <submittedName>
        <fullName evidence="1">Uncharacterized protein</fullName>
    </submittedName>
</protein>